<reference evidence="2 3" key="3">
    <citation type="journal article" date="2017" name="G3 (Bethesda)">
        <title>Comparative analysis highlights variable genome content of wheat rusts and divergence of the mating loci.</title>
        <authorList>
            <person name="Cuomo C.A."/>
            <person name="Bakkeren G."/>
            <person name="Khalil H.B."/>
            <person name="Panwar V."/>
            <person name="Joly D."/>
            <person name="Linning R."/>
            <person name="Sakthikumar S."/>
            <person name="Song X."/>
            <person name="Adiconis X."/>
            <person name="Fan L."/>
            <person name="Goldberg J.M."/>
            <person name="Levin J.Z."/>
            <person name="Young S."/>
            <person name="Zeng Q."/>
            <person name="Anikster Y."/>
            <person name="Bruce M."/>
            <person name="Wang M."/>
            <person name="Yin C."/>
            <person name="McCallum B."/>
            <person name="Szabo L.J."/>
            <person name="Hulbert S."/>
            <person name="Chen X."/>
            <person name="Fellers J.P."/>
        </authorList>
    </citation>
    <scope>NUCLEOTIDE SEQUENCE</scope>
    <source>
        <strain evidence="3">Isolate 1-1 / race 1 (BBBD)</strain>
        <strain evidence="2">isolate 1-1 / race 1 (BBBD)</strain>
    </source>
</reference>
<reference evidence="1" key="2">
    <citation type="submission" date="2016-05" db="EMBL/GenBank/DDBJ databases">
        <title>Comparative analysis highlights variable genome content of wheat rusts and divergence of the mating loci.</title>
        <authorList>
            <person name="Cuomo C.A."/>
            <person name="Bakkeren G."/>
            <person name="Szabo L."/>
            <person name="Khalil H."/>
            <person name="Joly D."/>
            <person name="Goldberg J."/>
            <person name="Young S."/>
            <person name="Zeng Q."/>
            <person name="Fellers J."/>
        </authorList>
    </citation>
    <scope>NUCLEOTIDE SEQUENCE [LARGE SCALE GENOMIC DNA]</scope>
    <source>
        <strain evidence="1">1-1 BBBD Race 1</strain>
    </source>
</reference>
<dbReference type="EnsemblFungi" id="PTTG_07742-t43_1">
    <property type="protein sequence ID" value="PTTG_07742-t43_1-p1"/>
    <property type="gene ID" value="PTTG_07742"/>
</dbReference>
<keyword evidence="3" id="KW-1185">Reference proteome</keyword>
<dbReference type="EMBL" id="ADAS02000048">
    <property type="protein sequence ID" value="OAV93711.1"/>
    <property type="molecule type" value="Genomic_DNA"/>
</dbReference>
<proteinExistence type="predicted"/>
<gene>
    <name evidence="1" type="ORF">PTTG_07742</name>
</gene>
<dbReference type="Proteomes" id="UP000005240">
    <property type="component" value="Unassembled WGS sequence"/>
</dbReference>
<reference evidence="1" key="1">
    <citation type="submission" date="2009-11" db="EMBL/GenBank/DDBJ databases">
        <authorList>
            <consortium name="The Broad Institute Genome Sequencing Platform"/>
            <person name="Ward D."/>
            <person name="Feldgarden M."/>
            <person name="Earl A."/>
            <person name="Young S.K."/>
            <person name="Zeng Q."/>
            <person name="Koehrsen M."/>
            <person name="Alvarado L."/>
            <person name="Berlin A."/>
            <person name="Bochicchio J."/>
            <person name="Borenstein D."/>
            <person name="Chapman S.B."/>
            <person name="Chen Z."/>
            <person name="Engels R."/>
            <person name="Freedman E."/>
            <person name="Gellesch M."/>
            <person name="Goldberg J."/>
            <person name="Griggs A."/>
            <person name="Gujja S."/>
            <person name="Heilman E."/>
            <person name="Heiman D."/>
            <person name="Hepburn T."/>
            <person name="Howarth C."/>
            <person name="Jen D."/>
            <person name="Larson L."/>
            <person name="Lewis B."/>
            <person name="Mehta T."/>
            <person name="Park D."/>
            <person name="Pearson M."/>
            <person name="Roberts A."/>
            <person name="Saif S."/>
            <person name="Shea T."/>
            <person name="Shenoy N."/>
            <person name="Sisk P."/>
            <person name="Stolte C."/>
            <person name="Sykes S."/>
            <person name="Thomson T."/>
            <person name="Walk T."/>
            <person name="White J."/>
            <person name="Yandava C."/>
            <person name="Izard J."/>
            <person name="Baranova O.V."/>
            <person name="Blanton J.M."/>
            <person name="Tanner A.C."/>
            <person name="Dewhirst F.E."/>
            <person name="Haas B."/>
            <person name="Nusbaum C."/>
            <person name="Birren B."/>
        </authorList>
    </citation>
    <scope>NUCLEOTIDE SEQUENCE [LARGE SCALE GENOMIC DNA]</scope>
    <source>
        <strain evidence="1">1-1 BBBD Race 1</strain>
    </source>
</reference>
<reference evidence="2" key="4">
    <citation type="submission" date="2025-05" db="UniProtKB">
        <authorList>
            <consortium name="EnsemblFungi"/>
        </authorList>
    </citation>
    <scope>IDENTIFICATION</scope>
    <source>
        <strain evidence="2">isolate 1-1 / race 1 (BBBD)</strain>
    </source>
</reference>
<dbReference type="AlphaFoldDB" id="A0A0C4F3R1"/>
<evidence type="ECO:0000313" key="3">
    <source>
        <dbReference type="Proteomes" id="UP000005240"/>
    </source>
</evidence>
<protein>
    <submittedName>
        <fullName evidence="1 2">Uncharacterized protein</fullName>
    </submittedName>
</protein>
<evidence type="ECO:0000313" key="2">
    <source>
        <dbReference type="EnsemblFungi" id="PTTG_07742-t43_1-p1"/>
    </source>
</evidence>
<name>A0A0C4F3R1_PUCT1</name>
<dbReference type="OrthoDB" id="28245at2759"/>
<dbReference type="VEuPathDB" id="FungiDB:PTTG_07742"/>
<accession>A0A0C4F3R1</accession>
<organism evidence="1">
    <name type="scientific">Puccinia triticina (isolate 1-1 / race 1 (BBBD))</name>
    <name type="common">Brown leaf rust fungus</name>
    <dbReference type="NCBI Taxonomy" id="630390"/>
    <lineage>
        <taxon>Eukaryota</taxon>
        <taxon>Fungi</taxon>
        <taxon>Dikarya</taxon>
        <taxon>Basidiomycota</taxon>
        <taxon>Pucciniomycotina</taxon>
        <taxon>Pucciniomycetes</taxon>
        <taxon>Pucciniales</taxon>
        <taxon>Pucciniaceae</taxon>
        <taxon>Puccinia</taxon>
    </lineage>
</organism>
<sequence>MQRLFFERIGKPLPEPVAEQVAAMLINCNQYTNWPAALGSEVTAIATRIIPHLKTTPAMVLLPTTPAFYCNCNLPLAGFPSF</sequence>
<evidence type="ECO:0000313" key="1">
    <source>
        <dbReference type="EMBL" id="OAV93711.1"/>
    </source>
</evidence>